<organism evidence="1 2">
    <name type="scientific">Trichothecium roseum</name>
    <dbReference type="NCBI Taxonomy" id="47278"/>
    <lineage>
        <taxon>Eukaryota</taxon>
        <taxon>Fungi</taxon>
        <taxon>Dikarya</taxon>
        <taxon>Ascomycota</taxon>
        <taxon>Pezizomycotina</taxon>
        <taxon>Sordariomycetes</taxon>
        <taxon>Hypocreomycetidae</taxon>
        <taxon>Hypocreales</taxon>
        <taxon>Hypocreales incertae sedis</taxon>
        <taxon>Trichothecium</taxon>
    </lineage>
</organism>
<sequence length="210" mass="22765">MNNVQGPPVHYPNSHESTAEVFRTNESSPSPSPNPGTSTSPRSEAPLHATPAPPPPALRHFSSGETLTPETPVTGVAGAPPTSDPEEYDVVRELEQEKLAPRTKTLIVRVLSAIFIVTILAIIIAAVATKIQDMHKNYGIEVDSQGGQNSSTTPGEIVSRTTMDAPEQEQPTTLVRLFVDAAATQTYEAPPPGPTRYRMPLEERDRLRFH</sequence>
<reference evidence="1" key="1">
    <citation type="submission" date="2022-10" db="EMBL/GenBank/DDBJ databases">
        <title>Complete Genome of Trichothecium roseum strain YXFP-22015, a Plant Pathogen Isolated from Citrus.</title>
        <authorList>
            <person name="Wang Y."/>
            <person name="Zhu L."/>
        </authorList>
    </citation>
    <scope>NUCLEOTIDE SEQUENCE</scope>
    <source>
        <strain evidence="1">YXFP-22015</strain>
    </source>
</reference>
<evidence type="ECO:0000313" key="2">
    <source>
        <dbReference type="Proteomes" id="UP001163324"/>
    </source>
</evidence>
<gene>
    <name evidence="1" type="ORF">N3K66_001760</name>
</gene>
<dbReference type="Proteomes" id="UP001163324">
    <property type="component" value="Chromosome 2"/>
</dbReference>
<protein>
    <submittedName>
        <fullName evidence="1">Uncharacterized protein</fullName>
    </submittedName>
</protein>
<proteinExistence type="predicted"/>
<comment type="caution">
    <text evidence="1">The sequence shown here is derived from an EMBL/GenBank/DDBJ whole genome shotgun (WGS) entry which is preliminary data.</text>
</comment>
<accession>A0ACC0VAC9</accession>
<dbReference type="EMBL" id="CM047941">
    <property type="protein sequence ID" value="KAI9902408.1"/>
    <property type="molecule type" value="Genomic_DNA"/>
</dbReference>
<keyword evidence="2" id="KW-1185">Reference proteome</keyword>
<name>A0ACC0VAC9_9HYPO</name>
<evidence type="ECO:0000313" key="1">
    <source>
        <dbReference type="EMBL" id="KAI9902408.1"/>
    </source>
</evidence>